<dbReference type="CDD" id="cd07521">
    <property type="entry name" value="HAD_FCP1-like"/>
    <property type="match status" value="1"/>
</dbReference>
<accession>A0A8B9BHE5</accession>
<dbReference type="Ensembl" id="ENSABRT00000006223.1">
    <property type="protein sequence ID" value="ENSABRP00000004366.1"/>
    <property type="gene ID" value="ENSABRG00000004034.1"/>
</dbReference>
<keyword evidence="1" id="KW-0809">Transit peptide</keyword>
<reference evidence="4" key="2">
    <citation type="submission" date="2025-09" db="UniProtKB">
        <authorList>
            <consortium name="Ensembl"/>
        </authorList>
    </citation>
    <scope>IDENTIFICATION</scope>
</reference>
<dbReference type="AlphaFoldDB" id="A0A8B9BHE5"/>
<dbReference type="InterPro" id="IPR036412">
    <property type="entry name" value="HAD-like_sf"/>
</dbReference>
<proteinExistence type="inferred from homology"/>
<dbReference type="Proteomes" id="UP000694426">
    <property type="component" value="Unplaced"/>
</dbReference>
<reference evidence="4" key="1">
    <citation type="submission" date="2025-08" db="UniProtKB">
        <authorList>
            <consortium name="Ensembl"/>
        </authorList>
    </citation>
    <scope>IDENTIFICATION</scope>
</reference>
<comment type="function">
    <text evidence="1">Essential component of the TIM23 complex, a complex that mediates the translocation of transit peptide-containing proteins across the mitochondrial inner membrane.</text>
</comment>
<dbReference type="PROSITE" id="PS50969">
    <property type="entry name" value="FCP1"/>
    <property type="match status" value="1"/>
</dbReference>
<dbReference type="InterPro" id="IPR023214">
    <property type="entry name" value="HAD_sf"/>
</dbReference>
<evidence type="ECO:0000256" key="2">
    <source>
        <dbReference type="SAM" id="MobiDB-lite"/>
    </source>
</evidence>
<evidence type="ECO:0000313" key="5">
    <source>
        <dbReference type="Proteomes" id="UP000694426"/>
    </source>
</evidence>
<keyword evidence="1" id="KW-0811">Translocation</keyword>
<name>A0A8B9BHE5_9AVES</name>
<comment type="similarity">
    <text evidence="1">Belongs to the TIM50 family.</text>
</comment>
<dbReference type="InterPro" id="IPR050365">
    <property type="entry name" value="TIM50"/>
</dbReference>
<keyword evidence="1" id="KW-0496">Mitochondrion</keyword>
<evidence type="ECO:0000259" key="3">
    <source>
        <dbReference type="PROSITE" id="PS50969"/>
    </source>
</evidence>
<dbReference type="Pfam" id="PF03031">
    <property type="entry name" value="NIF"/>
    <property type="match status" value="1"/>
</dbReference>
<sequence>MATPRAKRPRRESSGDLGLSATKPRARRQRGGDGGKRVPGPPPEPVTPGRRRLTRLQFCGERGSLASPSLCPGERGEPLHRGVVPAWGGGQPWAAVLGAPQSLPSQPCYKGAYFSGLPADECQDPAVPSLPLPAPPTPGPRRTRSTPEHTLVLELEGTLVCSSVLTGRLPGAVASFTTSFQGDAYKVHVQLRPHVQQFLESLSKTYEIFIFTTAKQDYAEKILDVLDPKKKLIRRCLSQRDCLCAHGCYWKDLSLLGRDLAKTVALDHAIQGFPSQAANWILVPRWFGDPGDEELLRLVPLLGQLCRVGPGEHRALLGDTLGTAPWPPRHLLGLQSEGDHSCSQRGRGGGARVLVGAAVAQLQGRLR</sequence>
<dbReference type="PANTHER" id="PTHR12210">
    <property type="entry name" value="DULLARD PROTEIN PHOSPHATASE"/>
    <property type="match status" value="1"/>
</dbReference>
<dbReference type="InterPro" id="IPR004274">
    <property type="entry name" value="FCP1_dom"/>
</dbReference>
<evidence type="ECO:0000256" key="1">
    <source>
        <dbReference type="RuleBase" id="RU365079"/>
    </source>
</evidence>
<dbReference type="SMART" id="SM00577">
    <property type="entry name" value="CPDc"/>
    <property type="match status" value="1"/>
</dbReference>
<dbReference type="SUPFAM" id="SSF56784">
    <property type="entry name" value="HAD-like"/>
    <property type="match status" value="1"/>
</dbReference>
<dbReference type="GeneTree" id="ENSGT01040000240503"/>
<keyword evidence="5" id="KW-1185">Reference proteome</keyword>
<dbReference type="GO" id="GO:0015031">
    <property type="term" value="P:protein transport"/>
    <property type="evidence" value="ECO:0007669"/>
    <property type="project" value="UniProtKB-KW"/>
</dbReference>
<feature type="compositionally biased region" description="Basic residues" evidence="2">
    <location>
        <begin position="1"/>
        <end position="10"/>
    </location>
</feature>
<organism evidence="4 5">
    <name type="scientific">Anser brachyrhynchus</name>
    <name type="common">Pink-footed goose</name>
    <dbReference type="NCBI Taxonomy" id="132585"/>
    <lineage>
        <taxon>Eukaryota</taxon>
        <taxon>Metazoa</taxon>
        <taxon>Chordata</taxon>
        <taxon>Craniata</taxon>
        <taxon>Vertebrata</taxon>
        <taxon>Euteleostomi</taxon>
        <taxon>Archelosauria</taxon>
        <taxon>Archosauria</taxon>
        <taxon>Dinosauria</taxon>
        <taxon>Saurischia</taxon>
        <taxon>Theropoda</taxon>
        <taxon>Coelurosauria</taxon>
        <taxon>Aves</taxon>
        <taxon>Neognathae</taxon>
        <taxon>Galloanserae</taxon>
        <taxon>Anseriformes</taxon>
        <taxon>Anatidae</taxon>
        <taxon>Anserinae</taxon>
        <taxon>Anser</taxon>
    </lineage>
</organism>
<evidence type="ECO:0000313" key="4">
    <source>
        <dbReference type="Ensembl" id="ENSABRP00000004366.1"/>
    </source>
</evidence>
<keyword evidence="1" id="KW-0653">Protein transport</keyword>
<keyword evidence="1" id="KW-0813">Transport</keyword>
<dbReference type="Gene3D" id="3.40.50.1000">
    <property type="entry name" value="HAD superfamily/HAD-like"/>
    <property type="match status" value="1"/>
</dbReference>
<comment type="subunit">
    <text evidence="1">Component of the TIM23 complex.</text>
</comment>
<feature type="region of interest" description="Disordered" evidence="2">
    <location>
        <begin position="1"/>
        <end position="51"/>
    </location>
</feature>
<feature type="domain" description="FCP1 homology" evidence="3">
    <location>
        <begin position="144"/>
        <end position="305"/>
    </location>
</feature>
<protein>
    <recommendedName>
        <fullName evidence="1">Mitochondrial import inner membrane translocase subunit TIM50</fullName>
    </recommendedName>
</protein>
<dbReference type="GO" id="GO:0005744">
    <property type="term" value="C:TIM23 mitochondrial import inner membrane translocase complex"/>
    <property type="evidence" value="ECO:0007669"/>
    <property type="project" value="UniProtKB-UniRule"/>
</dbReference>
<comment type="subcellular location">
    <subcellularLocation>
        <location evidence="1">Mitochondrion inner membrane</location>
        <topology evidence="1">Single-pass membrane protein</topology>
    </subcellularLocation>
</comment>